<evidence type="ECO:0000313" key="2">
    <source>
        <dbReference type="EMBL" id="MPW24289.1"/>
    </source>
</evidence>
<name>A0A6A7K4B4_9FIRM</name>
<sequence>MFFIGIFGVEVKSKEIMDINNITCHKCMRLGVYKLVKEYSYFHFFFIPLFKWGVKYYLISRCCNTIFEISNDKGNKLETGVETVIEDKELSYNINNNCSPMHHCFECGNPIETPFHFCPNCGKKL</sequence>
<dbReference type="AlphaFoldDB" id="A0A6A7K4B4"/>
<gene>
    <name evidence="2" type="ORF">GC105_00575</name>
</gene>
<dbReference type="EMBL" id="WHNX01000001">
    <property type="protein sequence ID" value="MPW24289.1"/>
    <property type="molecule type" value="Genomic_DNA"/>
</dbReference>
<evidence type="ECO:0000313" key="3">
    <source>
        <dbReference type="Proteomes" id="UP000440004"/>
    </source>
</evidence>
<evidence type="ECO:0000259" key="1">
    <source>
        <dbReference type="Pfam" id="PF17032"/>
    </source>
</evidence>
<dbReference type="InterPro" id="IPR031493">
    <property type="entry name" value="Zinc_ribbon_15"/>
</dbReference>
<accession>A0A6A7K4B4</accession>
<dbReference type="Pfam" id="PF17032">
    <property type="entry name" value="Zn_ribbon_15"/>
    <property type="match status" value="1"/>
</dbReference>
<organism evidence="2 3">
    <name type="scientific">Alkalibaculum sporogenes</name>
    <dbReference type="NCBI Taxonomy" id="2655001"/>
    <lineage>
        <taxon>Bacteria</taxon>
        <taxon>Bacillati</taxon>
        <taxon>Bacillota</taxon>
        <taxon>Clostridia</taxon>
        <taxon>Eubacteriales</taxon>
        <taxon>Eubacteriaceae</taxon>
        <taxon>Alkalibaculum</taxon>
    </lineage>
</organism>
<dbReference type="PANTHER" id="PTHR36718">
    <property type="entry name" value="OS05G0435400 PROTEIN"/>
    <property type="match status" value="1"/>
</dbReference>
<dbReference type="RefSeq" id="WP_152800629.1">
    <property type="nucleotide sequence ID" value="NZ_WHNX01000001.1"/>
</dbReference>
<dbReference type="InterPro" id="IPR053281">
    <property type="entry name" value="Double_zinc_ribbon"/>
</dbReference>
<dbReference type="Proteomes" id="UP000440004">
    <property type="component" value="Unassembled WGS sequence"/>
</dbReference>
<protein>
    <submittedName>
        <fullName evidence="2">Zinc-ribbon domain-containing protein</fullName>
    </submittedName>
</protein>
<comment type="caution">
    <text evidence="2">The sequence shown here is derived from an EMBL/GenBank/DDBJ whole genome shotgun (WGS) entry which is preliminary data.</text>
</comment>
<proteinExistence type="predicted"/>
<feature type="domain" description="Zinc-ribbon 15" evidence="1">
    <location>
        <begin position="22"/>
        <end position="122"/>
    </location>
</feature>
<reference evidence="2 3" key="1">
    <citation type="submission" date="2019-10" db="EMBL/GenBank/DDBJ databases">
        <title>Alkalibaculum tamaniensis sp.nov., a new alkaliphilic acetogen, isolated on methoxylated aromatics from a mud volcano.</title>
        <authorList>
            <person name="Khomyakova M.A."/>
            <person name="Merkel A.Y."/>
            <person name="Bonch-Osmolovskaya E.A."/>
            <person name="Slobodkin A.I."/>
        </authorList>
    </citation>
    <scope>NUCLEOTIDE SEQUENCE [LARGE SCALE GENOMIC DNA]</scope>
    <source>
        <strain evidence="2 3">M08DMB</strain>
    </source>
</reference>
<keyword evidence="3" id="KW-1185">Reference proteome</keyword>
<dbReference type="PANTHER" id="PTHR36718:SF1">
    <property type="entry name" value="DOUBLE ZINC RIBBON PROTEIN MJ0416"/>
    <property type="match status" value="1"/>
</dbReference>